<evidence type="ECO:0000313" key="2">
    <source>
        <dbReference type="Proteomes" id="UP000054928"/>
    </source>
</evidence>
<evidence type="ECO:0000313" key="1">
    <source>
        <dbReference type="EMBL" id="CEG48569.1"/>
    </source>
</evidence>
<dbReference type="RefSeq" id="XP_036263458.1">
    <property type="nucleotide sequence ID" value="XM_036407213.1"/>
</dbReference>
<sequence>MLFNGESCNFNIQIRRQNVFIKSMIKVENIEPNVDGATQHLKNKMHDREDHQKNLINDENAVRFTDIIRLKTITWIHLVVIIFLVY</sequence>
<dbReference type="EMBL" id="CCYD01002939">
    <property type="protein sequence ID" value="CEG48569.1"/>
    <property type="molecule type" value="Genomic_DNA"/>
</dbReference>
<keyword evidence="2" id="KW-1185">Reference proteome</keyword>
<proteinExistence type="predicted"/>
<accession>A0A0P1B3B8</accession>
<dbReference type="GeneID" id="59052936"/>
<organism evidence="1 2">
    <name type="scientific">Plasmopara halstedii</name>
    <name type="common">Downy mildew of sunflower</name>
    <dbReference type="NCBI Taxonomy" id="4781"/>
    <lineage>
        <taxon>Eukaryota</taxon>
        <taxon>Sar</taxon>
        <taxon>Stramenopiles</taxon>
        <taxon>Oomycota</taxon>
        <taxon>Peronosporomycetes</taxon>
        <taxon>Peronosporales</taxon>
        <taxon>Peronosporaceae</taxon>
        <taxon>Plasmopara</taxon>
    </lineage>
</organism>
<dbReference type="Proteomes" id="UP000054928">
    <property type="component" value="Unassembled WGS sequence"/>
</dbReference>
<dbReference type="AlphaFoldDB" id="A0A0P1B3B8"/>
<reference evidence="2" key="1">
    <citation type="submission" date="2014-09" db="EMBL/GenBank/DDBJ databases">
        <authorList>
            <person name="Sharma Rahul"/>
            <person name="Thines Marco"/>
        </authorList>
    </citation>
    <scope>NUCLEOTIDE SEQUENCE [LARGE SCALE GENOMIC DNA]</scope>
</reference>
<protein>
    <submittedName>
        <fullName evidence="1">Uncharacterized protein</fullName>
    </submittedName>
</protein>
<name>A0A0P1B3B8_PLAHL</name>